<proteinExistence type="predicted"/>
<dbReference type="OrthoDB" id="2657915at2"/>
<dbReference type="KEGG" id="saca:FFV09_11055"/>
<evidence type="ECO:0000313" key="3">
    <source>
        <dbReference type="Proteomes" id="UP000316968"/>
    </source>
</evidence>
<name>A0A4Y6UXS4_SACBS</name>
<evidence type="ECO:0000256" key="1">
    <source>
        <dbReference type="SAM" id="SignalP"/>
    </source>
</evidence>
<evidence type="ECO:0008006" key="4">
    <source>
        <dbReference type="Google" id="ProtNLM"/>
    </source>
</evidence>
<accession>A0A4Y6UXS4</accession>
<feature type="chain" id="PRO_5021355139" description="Lipoprotein" evidence="1">
    <location>
        <begin position="28"/>
        <end position="364"/>
    </location>
</feature>
<sequence length="364" mass="39656">MNKKLFGSFGALVMAGTLVLSGCGNNAASPAAKVEETPKALLKASVASAMTATSYQMDSNFTLNELTVAVPPSSADTASVDQVVSMLKGAEFNVKTVYQGEPMQAEMNLEVKLKGDMEMTIKLPIVMTKEKMYVKVPNIALLPLPENLVGKFIEIDMKELAAEQGTEFNEAMLDPKNSQKLSADVSAAVLDSFDEAKYFKKVAVGEAGLPEGVTAEDVVRFEVTNDNVKDAITTLVNVALPKVIDTINTPEYREMTGVTEQELNDAKKELSTKDNAEMNKNLDELKNYLTVNTFQLDTALNADKFPVHQKMTMDINFQDTESSTSGKVSMTGSSTYSKVNEKQTFEVGIPTDTVTLDELENMNY</sequence>
<dbReference type="PROSITE" id="PS51257">
    <property type="entry name" value="PROKAR_LIPOPROTEIN"/>
    <property type="match status" value="1"/>
</dbReference>
<keyword evidence="1" id="KW-0732">Signal</keyword>
<evidence type="ECO:0000313" key="2">
    <source>
        <dbReference type="EMBL" id="QDH21338.1"/>
    </source>
</evidence>
<protein>
    <recommendedName>
        <fullName evidence="4">Lipoprotein</fullName>
    </recommendedName>
</protein>
<feature type="signal peptide" evidence="1">
    <location>
        <begin position="1"/>
        <end position="27"/>
    </location>
</feature>
<reference evidence="2 3" key="1">
    <citation type="submission" date="2019-06" db="EMBL/GenBank/DDBJ databases">
        <title>Saccharibacillus brassicae sp. nov., an endophytic bacterium isolated from Chinese cabbage seeds (Brassica pekinensis).</title>
        <authorList>
            <person name="Jiang L."/>
            <person name="Lee J."/>
            <person name="Kim S.W."/>
        </authorList>
    </citation>
    <scope>NUCLEOTIDE SEQUENCE [LARGE SCALE GENOMIC DNA]</scope>
    <source>
        <strain evidence="3">KCTC 43072 / ATSA2</strain>
    </source>
</reference>
<dbReference type="AlphaFoldDB" id="A0A4Y6UXS4"/>
<dbReference type="RefSeq" id="WP_141447883.1">
    <property type="nucleotide sequence ID" value="NZ_CP041217.1"/>
</dbReference>
<dbReference type="EMBL" id="CP041217">
    <property type="protein sequence ID" value="QDH21338.1"/>
    <property type="molecule type" value="Genomic_DNA"/>
</dbReference>
<keyword evidence="3" id="KW-1185">Reference proteome</keyword>
<gene>
    <name evidence="2" type="ORF">FFV09_11055</name>
</gene>
<dbReference type="Proteomes" id="UP000316968">
    <property type="component" value="Chromosome"/>
</dbReference>
<organism evidence="2 3">
    <name type="scientific">Saccharibacillus brassicae</name>
    <dbReference type="NCBI Taxonomy" id="2583377"/>
    <lineage>
        <taxon>Bacteria</taxon>
        <taxon>Bacillati</taxon>
        <taxon>Bacillota</taxon>
        <taxon>Bacilli</taxon>
        <taxon>Bacillales</taxon>
        <taxon>Paenibacillaceae</taxon>
        <taxon>Saccharibacillus</taxon>
    </lineage>
</organism>